<dbReference type="Proteomes" id="UP001296873">
    <property type="component" value="Unassembled WGS sequence"/>
</dbReference>
<accession>A0ABS1DCA3</accession>
<proteinExistence type="predicted"/>
<comment type="caution">
    <text evidence="2">The sequence shown here is derived from an EMBL/GenBank/DDBJ whole genome shotgun (WGS) entry which is preliminary data.</text>
</comment>
<name>A0ABS1DCA3_9PROT</name>
<evidence type="ECO:0000313" key="3">
    <source>
        <dbReference type="Proteomes" id="UP001296873"/>
    </source>
</evidence>
<feature type="region of interest" description="Disordered" evidence="1">
    <location>
        <begin position="24"/>
        <end position="43"/>
    </location>
</feature>
<gene>
    <name evidence="2" type="ORF">CKO28_03070</name>
</gene>
<protein>
    <submittedName>
        <fullName evidence="2">Uncharacterized protein</fullName>
    </submittedName>
</protein>
<evidence type="ECO:0000313" key="2">
    <source>
        <dbReference type="EMBL" id="MBK1667025.1"/>
    </source>
</evidence>
<reference evidence="2 3" key="1">
    <citation type="journal article" date="2020" name="Microorganisms">
        <title>Osmotic Adaptation and Compatible Solute Biosynthesis of Phototrophic Bacteria as Revealed from Genome Analyses.</title>
        <authorList>
            <person name="Imhoff J.F."/>
            <person name="Rahn T."/>
            <person name="Kunzel S."/>
            <person name="Keller A."/>
            <person name="Neulinger S.C."/>
        </authorList>
    </citation>
    <scope>NUCLEOTIDE SEQUENCE [LARGE SCALE GENOMIC DNA]</scope>
    <source>
        <strain evidence="2 3">DSM 9895</strain>
    </source>
</reference>
<dbReference type="RefSeq" id="WP_200339087.1">
    <property type="nucleotide sequence ID" value="NZ_NRRL01000003.1"/>
</dbReference>
<organism evidence="2 3">
    <name type="scientific">Rhodovibrio sodomensis</name>
    <dbReference type="NCBI Taxonomy" id="1088"/>
    <lineage>
        <taxon>Bacteria</taxon>
        <taxon>Pseudomonadati</taxon>
        <taxon>Pseudomonadota</taxon>
        <taxon>Alphaproteobacteria</taxon>
        <taxon>Rhodospirillales</taxon>
        <taxon>Rhodovibrionaceae</taxon>
        <taxon>Rhodovibrio</taxon>
    </lineage>
</organism>
<dbReference type="EMBL" id="NRRL01000003">
    <property type="protein sequence ID" value="MBK1667025.1"/>
    <property type="molecule type" value="Genomic_DNA"/>
</dbReference>
<evidence type="ECO:0000256" key="1">
    <source>
        <dbReference type="SAM" id="MobiDB-lite"/>
    </source>
</evidence>
<sequence>MPPFADLITGTASETLRREALAQAECDRHRDPDVRATDTPVDTMAARTTNAYAALRDRLEASCGPRSGAGEDAVKASVLLAARMLAETSDADRIERLVSTVQLFATELHKLPADQRDAAFRRLAGQWLGLV</sequence>
<feature type="compositionally biased region" description="Basic and acidic residues" evidence="1">
    <location>
        <begin position="24"/>
        <end position="36"/>
    </location>
</feature>
<keyword evidence="3" id="KW-1185">Reference proteome</keyword>